<dbReference type="InterPro" id="IPR017441">
    <property type="entry name" value="Protein_kinase_ATP_BS"/>
</dbReference>
<evidence type="ECO:0000256" key="7">
    <source>
        <dbReference type="ARBA" id="ARBA00022737"/>
    </source>
</evidence>
<evidence type="ECO:0000256" key="11">
    <source>
        <dbReference type="ARBA" id="ARBA00022989"/>
    </source>
</evidence>
<dbReference type="FunFam" id="3.30.430.20:FF:000002">
    <property type="entry name" value="Cysteine-rich receptor-like protein kinase 10"/>
    <property type="match status" value="1"/>
</dbReference>
<dbReference type="Pfam" id="PF00069">
    <property type="entry name" value="Pkinase"/>
    <property type="match status" value="1"/>
</dbReference>
<keyword evidence="8 14" id="KW-0547">Nucleotide-binding</keyword>
<dbReference type="AlphaFoldDB" id="A0A6P5EGV6"/>
<evidence type="ECO:0000256" key="13">
    <source>
        <dbReference type="ARBA" id="ARBA00023180"/>
    </source>
</evidence>
<accession>A0A6P5EGV6</accession>
<dbReference type="PROSITE" id="PS51473">
    <property type="entry name" value="GNK2"/>
    <property type="match status" value="2"/>
</dbReference>
<dbReference type="Gene3D" id="3.30.200.20">
    <property type="entry name" value="Phosphorylase Kinase, domain 1"/>
    <property type="match status" value="1"/>
</dbReference>
<keyword evidence="3" id="KW-0597">Phosphoprotein</keyword>
<dbReference type="InterPro" id="IPR002902">
    <property type="entry name" value="GNK2"/>
</dbReference>
<dbReference type="FunFam" id="1.10.510.10:FF:000384">
    <property type="entry name" value="G-type lectin S-receptor-like serine/threonine-protein kinase"/>
    <property type="match status" value="1"/>
</dbReference>
<comment type="subcellular location">
    <subcellularLocation>
        <location evidence="1">Membrane</location>
        <topology evidence="1">Single-pass membrane protein</topology>
    </subcellularLocation>
</comment>
<dbReference type="Gene3D" id="1.10.510.10">
    <property type="entry name" value="Transferase(Phosphotransferase) domain 1"/>
    <property type="match status" value="1"/>
</dbReference>
<evidence type="ECO:0000256" key="10">
    <source>
        <dbReference type="ARBA" id="ARBA00022840"/>
    </source>
</evidence>
<evidence type="ECO:0000256" key="8">
    <source>
        <dbReference type="ARBA" id="ARBA00022741"/>
    </source>
</evidence>
<keyword evidence="10 14" id="KW-0067">ATP-binding</keyword>
<keyword evidence="12 15" id="KW-0472">Membrane</keyword>
<dbReference type="CDD" id="cd14066">
    <property type="entry name" value="STKc_IRAK"/>
    <property type="match status" value="1"/>
</dbReference>
<evidence type="ECO:0000256" key="4">
    <source>
        <dbReference type="ARBA" id="ARBA00022679"/>
    </source>
</evidence>
<dbReference type="PANTHER" id="PTHR27002:SF1050">
    <property type="entry name" value="CYSTEINE-RICH RECEPTOR-LIKE PROTEIN KINASE 5"/>
    <property type="match status" value="1"/>
</dbReference>
<evidence type="ECO:0000256" key="3">
    <source>
        <dbReference type="ARBA" id="ARBA00022553"/>
    </source>
</evidence>
<feature type="transmembrane region" description="Helical" evidence="15">
    <location>
        <begin position="303"/>
        <end position="324"/>
    </location>
</feature>
<keyword evidence="9" id="KW-0418">Kinase</keyword>
<dbReference type="PROSITE" id="PS00108">
    <property type="entry name" value="PROTEIN_KINASE_ST"/>
    <property type="match status" value="1"/>
</dbReference>
<feature type="binding site" evidence="14">
    <location>
        <position position="390"/>
    </location>
    <ligand>
        <name>ATP</name>
        <dbReference type="ChEBI" id="CHEBI:30616"/>
    </ligand>
</feature>
<evidence type="ECO:0000259" key="16">
    <source>
        <dbReference type="PROSITE" id="PS50011"/>
    </source>
</evidence>
<dbReference type="PROSITE" id="PS00107">
    <property type="entry name" value="PROTEIN_KINASE_ATP"/>
    <property type="match status" value="1"/>
</dbReference>
<dbReference type="RefSeq" id="XP_020080798.1">
    <property type="nucleotide sequence ID" value="XM_020225209.1"/>
</dbReference>
<evidence type="ECO:0000256" key="5">
    <source>
        <dbReference type="ARBA" id="ARBA00022692"/>
    </source>
</evidence>
<dbReference type="GeneID" id="109704468"/>
<evidence type="ECO:0000313" key="19">
    <source>
        <dbReference type="RefSeq" id="XP_020080798.1"/>
    </source>
</evidence>
<keyword evidence="18" id="KW-1185">Reference proteome</keyword>
<keyword evidence="13" id="KW-0325">Glycoprotein</keyword>
<dbReference type="GO" id="GO:0004674">
    <property type="term" value="F:protein serine/threonine kinase activity"/>
    <property type="evidence" value="ECO:0007669"/>
    <property type="project" value="UniProtKB-KW"/>
</dbReference>
<dbReference type="OrthoDB" id="760453at2759"/>
<evidence type="ECO:0000256" key="15">
    <source>
        <dbReference type="SAM" id="Phobius"/>
    </source>
</evidence>
<dbReference type="SMART" id="SM00220">
    <property type="entry name" value="S_TKc"/>
    <property type="match status" value="1"/>
</dbReference>
<keyword evidence="2" id="KW-0723">Serine/threonine-protein kinase</keyword>
<dbReference type="PROSITE" id="PS50011">
    <property type="entry name" value="PROTEIN_KINASE_DOM"/>
    <property type="match status" value="1"/>
</dbReference>
<dbReference type="GO" id="GO:0005524">
    <property type="term" value="F:ATP binding"/>
    <property type="evidence" value="ECO:0007669"/>
    <property type="project" value="UniProtKB-UniRule"/>
</dbReference>
<dbReference type="SUPFAM" id="SSF56112">
    <property type="entry name" value="Protein kinase-like (PK-like)"/>
    <property type="match status" value="1"/>
</dbReference>
<name>A0A6P5EGV6_ANACO</name>
<dbReference type="Gene3D" id="3.30.430.20">
    <property type="entry name" value="Gnk2 domain, C-X8-C-X2-C motif"/>
    <property type="match status" value="2"/>
</dbReference>
<dbReference type="Pfam" id="PF01657">
    <property type="entry name" value="Stress-antifung"/>
    <property type="match status" value="2"/>
</dbReference>
<dbReference type="InterPro" id="IPR008271">
    <property type="entry name" value="Ser/Thr_kinase_AS"/>
</dbReference>
<keyword evidence="4" id="KW-0808">Transferase</keyword>
<feature type="non-terminal residue" evidence="19">
    <location>
        <position position="614"/>
    </location>
</feature>
<evidence type="ECO:0000256" key="2">
    <source>
        <dbReference type="ARBA" id="ARBA00022527"/>
    </source>
</evidence>
<keyword evidence="6" id="KW-0732">Signal</keyword>
<evidence type="ECO:0000256" key="6">
    <source>
        <dbReference type="ARBA" id="ARBA00022729"/>
    </source>
</evidence>
<reference evidence="18" key="1">
    <citation type="journal article" date="2015" name="Nat. Genet.">
        <title>The pineapple genome and the evolution of CAM photosynthesis.</title>
        <authorList>
            <person name="Ming R."/>
            <person name="VanBuren R."/>
            <person name="Wai C.M."/>
            <person name="Tang H."/>
            <person name="Schatz M.C."/>
            <person name="Bowers J.E."/>
            <person name="Lyons E."/>
            <person name="Wang M.L."/>
            <person name="Chen J."/>
            <person name="Biggers E."/>
            <person name="Zhang J."/>
            <person name="Huang L."/>
            <person name="Zhang L."/>
            <person name="Miao W."/>
            <person name="Zhang J."/>
            <person name="Ye Z."/>
            <person name="Miao C."/>
            <person name="Lin Z."/>
            <person name="Wang H."/>
            <person name="Zhou H."/>
            <person name="Yim W.C."/>
            <person name="Priest H.D."/>
            <person name="Zheng C."/>
            <person name="Woodhouse M."/>
            <person name="Edger P.P."/>
            <person name="Guyot R."/>
            <person name="Guo H.B."/>
            <person name="Guo H."/>
            <person name="Zheng G."/>
            <person name="Singh R."/>
            <person name="Sharma A."/>
            <person name="Min X."/>
            <person name="Zheng Y."/>
            <person name="Lee H."/>
            <person name="Gurtowski J."/>
            <person name="Sedlazeck F.J."/>
            <person name="Harkess A."/>
            <person name="McKain M.R."/>
            <person name="Liao Z."/>
            <person name="Fang J."/>
            <person name="Liu J."/>
            <person name="Zhang X."/>
            <person name="Zhang Q."/>
            <person name="Hu W."/>
            <person name="Qin Y."/>
            <person name="Wang K."/>
            <person name="Chen L.Y."/>
            <person name="Shirley N."/>
            <person name="Lin Y.R."/>
            <person name="Liu L.Y."/>
            <person name="Hernandez A.G."/>
            <person name="Wright C.L."/>
            <person name="Bulone V."/>
            <person name="Tuskan G.A."/>
            <person name="Heath K."/>
            <person name="Zee F."/>
            <person name="Moore P.H."/>
            <person name="Sunkar R."/>
            <person name="Leebens-Mack J.H."/>
            <person name="Mockler T."/>
            <person name="Bennetzen J.L."/>
            <person name="Freeling M."/>
            <person name="Sankoff D."/>
            <person name="Paterson A.H."/>
            <person name="Zhu X."/>
            <person name="Yang X."/>
            <person name="Smith J.A."/>
            <person name="Cushman J.C."/>
            <person name="Paull R.E."/>
            <person name="Yu Q."/>
        </authorList>
    </citation>
    <scope>NUCLEOTIDE SEQUENCE [LARGE SCALE GENOMIC DNA]</scope>
    <source>
        <strain evidence="18">cv. F153</strain>
    </source>
</reference>
<feature type="domain" description="Gnk2-homologous" evidence="17">
    <location>
        <begin position="45"/>
        <end position="149"/>
    </location>
</feature>
<evidence type="ECO:0000256" key="14">
    <source>
        <dbReference type="PROSITE-ProRule" id="PRU10141"/>
    </source>
</evidence>
<dbReference type="PANTHER" id="PTHR27002">
    <property type="entry name" value="RECEPTOR-LIKE SERINE/THREONINE-PROTEIN KINASE SD1-8"/>
    <property type="match status" value="1"/>
</dbReference>
<protein>
    <submittedName>
        <fullName evidence="19">Cysteine-rich receptor-like protein kinase 8</fullName>
    </submittedName>
</protein>
<evidence type="ECO:0000313" key="18">
    <source>
        <dbReference type="Proteomes" id="UP000515123"/>
    </source>
</evidence>
<evidence type="ECO:0000256" key="9">
    <source>
        <dbReference type="ARBA" id="ARBA00022777"/>
    </source>
</evidence>
<keyword evidence="7" id="KW-0677">Repeat</keyword>
<evidence type="ECO:0000259" key="17">
    <source>
        <dbReference type="PROSITE" id="PS51473"/>
    </source>
</evidence>
<sequence length="614" mass="67726">MKMMKPSPPPLPHILPLQQQLLLLLLLVLFFSSSLITFVVSDSNAYTWVVCSSPNSVFAPNGTFQANLAAALSALPAAAAAAGGFAALSRGRPADRVFAAALCRGDASPAACSSYVADAAAGVAERCPNSKAAAVWYDKSFLRYSVANFSNDVDWSIQKILYNEGNVSDPTRFEQLYGDLMGGLAKRAAYESNRMFATREVSFTSFIKMFGLVQCMRDRSDDDCYQCLQQSVAAMPNCCWGHQGGVVLTYTCYLRFEIYPFYNLSMLGAEAPPPALAAAPLPDSDAALPTKAGKGSKKDKEEIVALGVITFVIATSLLSAYFVYKSRRTKSIGFSNVEDEESQNGETLLYNLGTLKFATNNFSDENKLGEGGFGSVYKGILQDGLEIAVKRLSINSRQGLLELTNEVAIVAKLQHRNLVRLLGFCLEENEKLLVYEYLPNRSLDKFLFVHDNHGQLDWATRYKIIEGIARGLLYLHEDSRLRIVHRDLKTSNILLDQFMNPKISDFGLAKLFDMEKSRGNSSRIVGTNGYIAPEYVRQGYFSTKSDVFSFGVLVLEIVTGRQVNEFHGMGRAANLLSYTWKKWNKGLASQVIDPTLGDRYNTSEALRCIQIGLL</sequence>
<dbReference type="FunFam" id="3.30.200.20:FF:000142">
    <property type="entry name" value="Cysteine-rich receptor-like protein kinase 10"/>
    <property type="match status" value="1"/>
</dbReference>
<feature type="transmembrane region" description="Helical" evidence="15">
    <location>
        <begin position="65"/>
        <end position="88"/>
    </location>
</feature>
<organism evidence="18 19">
    <name type="scientific">Ananas comosus</name>
    <name type="common">Pineapple</name>
    <name type="synonym">Ananas ananas</name>
    <dbReference type="NCBI Taxonomy" id="4615"/>
    <lineage>
        <taxon>Eukaryota</taxon>
        <taxon>Viridiplantae</taxon>
        <taxon>Streptophyta</taxon>
        <taxon>Embryophyta</taxon>
        <taxon>Tracheophyta</taxon>
        <taxon>Spermatophyta</taxon>
        <taxon>Magnoliopsida</taxon>
        <taxon>Liliopsida</taxon>
        <taxon>Poales</taxon>
        <taxon>Bromeliaceae</taxon>
        <taxon>Bromelioideae</taxon>
        <taxon>Ananas</taxon>
    </lineage>
</organism>
<dbReference type="InterPro" id="IPR038408">
    <property type="entry name" value="GNK2_sf"/>
</dbReference>
<dbReference type="InterPro" id="IPR011009">
    <property type="entry name" value="Kinase-like_dom_sf"/>
</dbReference>
<dbReference type="Proteomes" id="UP000515123">
    <property type="component" value="Unplaced"/>
</dbReference>
<keyword evidence="11 15" id="KW-1133">Transmembrane helix</keyword>
<proteinExistence type="predicted"/>
<feature type="domain" description="Protein kinase" evidence="16">
    <location>
        <begin position="362"/>
        <end position="614"/>
    </location>
</feature>
<reference evidence="19" key="2">
    <citation type="submission" date="2025-08" db="UniProtKB">
        <authorList>
            <consortium name="RefSeq"/>
        </authorList>
    </citation>
    <scope>IDENTIFICATION</scope>
</reference>
<feature type="domain" description="Gnk2-homologous" evidence="17">
    <location>
        <begin position="155"/>
        <end position="261"/>
    </location>
</feature>
<evidence type="ECO:0000256" key="12">
    <source>
        <dbReference type="ARBA" id="ARBA00023136"/>
    </source>
</evidence>
<keyword evidence="5 15" id="KW-0812">Transmembrane</keyword>
<evidence type="ECO:0000256" key="1">
    <source>
        <dbReference type="ARBA" id="ARBA00004167"/>
    </source>
</evidence>
<dbReference type="CDD" id="cd23509">
    <property type="entry name" value="Gnk2-like"/>
    <property type="match status" value="2"/>
</dbReference>
<gene>
    <name evidence="19" type="primary">LOC109704468</name>
</gene>
<dbReference type="InterPro" id="IPR000719">
    <property type="entry name" value="Prot_kinase_dom"/>
</dbReference>
<dbReference type="GO" id="GO:0005886">
    <property type="term" value="C:plasma membrane"/>
    <property type="evidence" value="ECO:0007669"/>
    <property type="project" value="TreeGrafter"/>
</dbReference>